<gene>
    <name evidence="10" type="primary">ctaG</name>
    <name evidence="12" type="ORF">IED13_25170</name>
</gene>
<accession>A0A927ECZ1</accession>
<evidence type="ECO:0000256" key="8">
    <source>
        <dbReference type="ARBA" id="ARBA00023008"/>
    </source>
</evidence>
<protein>
    <recommendedName>
        <fullName evidence="4 10">Cytochrome c oxidase assembly protein CtaG</fullName>
    </recommendedName>
</protein>
<dbReference type="AlphaFoldDB" id="A0A927ECZ1"/>
<dbReference type="PANTHER" id="PTHR21320:SF3">
    <property type="entry name" value="CYTOCHROME C OXIDASE ASSEMBLY PROTEIN COX11, MITOCHONDRIAL-RELATED"/>
    <property type="match status" value="1"/>
</dbReference>
<dbReference type="Gene3D" id="2.60.370.10">
    <property type="entry name" value="Ctag/Cox11"/>
    <property type="match status" value="1"/>
</dbReference>
<dbReference type="Proteomes" id="UP000619295">
    <property type="component" value="Unassembled WGS sequence"/>
</dbReference>
<keyword evidence="9 10" id="KW-0472">Membrane</keyword>
<dbReference type="PIRSF" id="PIRSF005413">
    <property type="entry name" value="COX11"/>
    <property type="match status" value="1"/>
</dbReference>
<dbReference type="RefSeq" id="WP_112762904.1">
    <property type="nucleotide sequence ID" value="NZ_JACXWY010000027.1"/>
</dbReference>
<keyword evidence="6 10" id="KW-0735">Signal-anchor</keyword>
<comment type="caution">
    <text evidence="12">The sequence shown here is derived from an EMBL/GenBank/DDBJ whole genome shotgun (WGS) entry which is preliminary data.</text>
</comment>
<sequence length="206" mass="22115">MTKPSDSRVATHSAKSTRTALICVGVAFGMLGMSFAAVPLYDLFCKVTGFGGTPQIGTAATGKVLDRFISVRFDANVAPGLGWKFEAESPEISAQVGITQTVFYKVTNRSDRTVTGIATYNVTPEQSAAYFVKIQCFCFTEHTLKPGESFEAPVVFYIDPEIAQNRDLDGIKAITLSYTYFASKAGQPVAEDQAGTAKGDAKNPKL</sequence>
<evidence type="ECO:0000313" key="12">
    <source>
        <dbReference type="EMBL" id="MBD3849003.1"/>
    </source>
</evidence>
<evidence type="ECO:0000256" key="7">
    <source>
        <dbReference type="ARBA" id="ARBA00022989"/>
    </source>
</evidence>
<comment type="subcellular location">
    <subcellularLocation>
        <location evidence="2 10">Cell inner membrane</location>
        <topology evidence="2 10">Single-pass type II membrane protein</topology>
        <orientation evidence="2 10">Periplasmic side</orientation>
    </subcellularLocation>
</comment>
<dbReference type="SUPFAM" id="SSF110111">
    <property type="entry name" value="Ctag/Cox11"/>
    <property type="match status" value="1"/>
</dbReference>
<dbReference type="GO" id="GO:0005507">
    <property type="term" value="F:copper ion binding"/>
    <property type="evidence" value="ECO:0007669"/>
    <property type="project" value="InterPro"/>
</dbReference>
<feature type="topological domain" description="Cytoplasmic" evidence="10">
    <location>
        <begin position="1"/>
        <end position="14"/>
    </location>
</feature>
<evidence type="ECO:0000313" key="13">
    <source>
        <dbReference type="Proteomes" id="UP000619295"/>
    </source>
</evidence>
<feature type="transmembrane region" description="Helical" evidence="11">
    <location>
        <begin position="20"/>
        <end position="41"/>
    </location>
</feature>
<comment type="similarity">
    <text evidence="3 10">Belongs to the COX11/CtaG family.</text>
</comment>
<keyword evidence="7 10" id="KW-1133">Transmembrane helix</keyword>
<dbReference type="EMBL" id="JACXWY010000027">
    <property type="protein sequence ID" value="MBD3849003.1"/>
    <property type="molecule type" value="Genomic_DNA"/>
</dbReference>
<dbReference type="GO" id="GO:0008535">
    <property type="term" value="P:respiratory chain complex IV assembly"/>
    <property type="evidence" value="ECO:0007669"/>
    <property type="project" value="UniProtKB-UniRule"/>
</dbReference>
<proteinExistence type="inferred from homology"/>
<dbReference type="GO" id="GO:0005886">
    <property type="term" value="C:plasma membrane"/>
    <property type="evidence" value="ECO:0007669"/>
    <property type="project" value="UniProtKB-SubCell"/>
</dbReference>
<evidence type="ECO:0000256" key="9">
    <source>
        <dbReference type="ARBA" id="ARBA00023136"/>
    </source>
</evidence>
<dbReference type="Pfam" id="PF04442">
    <property type="entry name" value="CtaG_Cox11"/>
    <property type="match status" value="1"/>
</dbReference>
<dbReference type="InterPro" id="IPR023471">
    <property type="entry name" value="CtaG/Cox11_dom_sf"/>
</dbReference>
<dbReference type="NCBIfam" id="NF003465">
    <property type="entry name" value="PRK05089.1"/>
    <property type="match status" value="1"/>
</dbReference>
<comment type="function">
    <text evidence="1 10">Exerts its effect at some terminal stage of cytochrome c oxidase synthesis, probably by being involved in the insertion of the copper B into subunit I.</text>
</comment>
<organism evidence="12 13">
    <name type="scientific">Bosea spartocytisi</name>
    <dbReference type="NCBI Taxonomy" id="2773451"/>
    <lineage>
        <taxon>Bacteria</taxon>
        <taxon>Pseudomonadati</taxon>
        <taxon>Pseudomonadota</taxon>
        <taxon>Alphaproteobacteria</taxon>
        <taxon>Hyphomicrobiales</taxon>
        <taxon>Boseaceae</taxon>
        <taxon>Bosea</taxon>
    </lineage>
</organism>
<feature type="topological domain" description="Periplasmic" evidence="10">
    <location>
        <begin position="38"/>
        <end position="206"/>
    </location>
</feature>
<name>A0A927ECZ1_9HYPH</name>
<dbReference type="InterPro" id="IPR007533">
    <property type="entry name" value="Cyt_c_oxidase_assmbl_CtaG"/>
</dbReference>
<keyword evidence="13" id="KW-1185">Reference proteome</keyword>
<evidence type="ECO:0000256" key="3">
    <source>
        <dbReference type="ARBA" id="ARBA00009620"/>
    </source>
</evidence>
<dbReference type="FunFam" id="2.60.370.10:FF:000001">
    <property type="entry name" value="COX11 cytochrome c oxidase assembly homolog"/>
    <property type="match status" value="1"/>
</dbReference>
<evidence type="ECO:0000256" key="2">
    <source>
        <dbReference type="ARBA" id="ARBA00004382"/>
    </source>
</evidence>
<keyword evidence="10" id="KW-0997">Cell inner membrane</keyword>
<dbReference type="PANTHER" id="PTHR21320">
    <property type="entry name" value="CYTOCHROME C OXIDASE ASSEMBLY PROTEIN COX11-RELATED"/>
    <property type="match status" value="1"/>
</dbReference>
<evidence type="ECO:0000256" key="10">
    <source>
        <dbReference type="HAMAP-Rule" id="MF_00155"/>
    </source>
</evidence>
<evidence type="ECO:0000256" key="6">
    <source>
        <dbReference type="ARBA" id="ARBA00022968"/>
    </source>
</evidence>
<dbReference type="HAMAP" id="MF_00155">
    <property type="entry name" value="CtaG"/>
    <property type="match status" value="1"/>
</dbReference>
<evidence type="ECO:0000256" key="5">
    <source>
        <dbReference type="ARBA" id="ARBA00022692"/>
    </source>
</evidence>
<keyword evidence="8 10" id="KW-0186">Copper</keyword>
<evidence type="ECO:0000256" key="4">
    <source>
        <dbReference type="ARBA" id="ARBA00015384"/>
    </source>
</evidence>
<evidence type="ECO:0000256" key="11">
    <source>
        <dbReference type="SAM" id="Phobius"/>
    </source>
</evidence>
<evidence type="ECO:0000256" key="1">
    <source>
        <dbReference type="ARBA" id="ARBA00004007"/>
    </source>
</evidence>
<keyword evidence="5 10" id="KW-0812">Transmembrane</keyword>
<reference evidence="12" key="1">
    <citation type="submission" date="2020-09" db="EMBL/GenBank/DDBJ databases">
        <title>Bosea spartocytisi sp. nov. a root nodule endophyte of Spartocytisus supranubius in the high mountain ecosystem fo the Teide National Park (Canary Islands, Spain).</title>
        <authorList>
            <person name="Pulido-Suarez L."/>
            <person name="Peix A."/>
            <person name="Igual J.M."/>
            <person name="Socas-Perez N."/>
            <person name="Velazquez E."/>
            <person name="Flores-Felix J.D."/>
            <person name="Leon-Barrios M."/>
        </authorList>
    </citation>
    <scope>NUCLEOTIDE SEQUENCE</scope>
    <source>
        <strain evidence="12">SSUT16</strain>
    </source>
</reference>
<keyword evidence="10" id="KW-1003">Cell membrane</keyword>